<evidence type="ECO:0000256" key="3">
    <source>
        <dbReference type="ARBA" id="ARBA00022801"/>
    </source>
</evidence>
<name>A0A1L0D1J8_9ASCO</name>
<feature type="domain" description="Peptidase C50" evidence="5">
    <location>
        <begin position="1420"/>
        <end position="1521"/>
    </location>
</feature>
<dbReference type="PANTHER" id="PTHR12792:SF0">
    <property type="entry name" value="SEPARIN"/>
    <property type="match status" value="1"/>
</dbReference>
<dbReference type="GO" id="GO:0051307">
    <property type="term" value="P:meiotic chromosome separation"/>
    <property type="evidence" value="ECO:0007669"/>
    <property type="project" value="TreeGrafter"/>
</dbReference>
<dbReference type="GO" id="GO:0004197">
    <property type="term" value="F:cysteine-type endopeptidase activity"/>
    <property type="evidence" value="ECO:0007669"/>
    <property type="project" value="InterPro"/>
</dbReference>
<dbReference type="EC" id="3.4.22.49" evidence="2"/>
<reference evidence="6 7" key="1">
    <citation type="submission" date="2016-10" db="EMBL/GenBank/DDBJ databases">
        <authorList>
            <person name="de Groot N.N."/>
        </authorList>
    </citation>
    <scope>NUCLEOTIDE SEQUENCE [LARGE SCALE GENOMIC DNA]</scope>
    <source>
        <strain evidence="6 7">CBS 141442</strain>
    </source>
</reference>
<keyword evidence="3" id="KW-0378">Hydrolase</keyword>
<dbReference type="InterPro" id="IPR030397">
    <property type="entry name" value="SEPARIN_core_dom"/>
</dbReference>
<dbReference type="PANTHER" id="PTHR12792">
    <property type="entry name" value="EXTRA SPINDLE POLES 1-RELATED"/>
    <property type="match status" value="1"/>
</dbReference>
<dbReference type="Pfam" id="PF03568">
    <property type="entry name" value="Separin_C"/>
    <property type="match status" value="1"/>
</dbReference>
<gene>
    <name evidence="6" type="ORF">SAMEA4029010_CIC11G00000004632</name>
</gene>
<proteinExistence type="predicted"/>
<dbReference type="GO" id="GO:0005737">
    <property type="term" value="C:cytoplasm"/>
    <property type="evidence" value="ECO:0007669"/>
    <property type="project" value="TreeGrafter"/>
</dbReference>
<dbReference type="GO" id="GO:0005634">
    <property type="term" value="C:nucleus"/>
    <property type="evidence" value="ECO:0007669"/>
    <property type="project" value="InterPro"/>
</dbReference>
<keyword evidence="7" id="KW-1185">Reference proteome</keyword>
<dbReference type="OrthoDB" id="10255632at2759"/>
<evidence type="ECO:0000256" key="4">
    <source>
        <dbReference type="ARBA" id="ARBA00022829"/>
    </source>
</evidence>
<dbReference type="GO" id="GO:0044732">
    <property type="term" value="C:mitotic spindle pole body"/>
    <property type="evidence" value="ECO:0007669"/>
    <property type="project" value="TreeGrafter"/>
</dbReference>
<evidence type="ECO:0000313" key="6">
    <source>
        <dbReference type="EMBL" id="SGZ50316.1"/>
    </source>
</evidence>
<organism evidence="6 7">
    <name type="scientific">Sungouiella intermedia</name>
    <dbReference type="NCBI Taxonomy" id="45354"/>
    <lineage>
        <taxon>Eukaryota</taxon>
        <taxon>Fungi</taxon>
        <taxon>Dikarya</taxon>
        <taxon>Ascomycota</taxon>
        <taxon>Saccharomycotina</taxon>
        <taxon>Pichiomycetes</taxon>
        <taxon>Metschnikowiaceae</taxon>
        <taxon>Sungouiella</taxon>
    </lineage>
</organism>
<evidence type="ECO:0000313" key="7">
    <source>
        <dbReference type="Proteomes" id="UP000182334"/>
    </source>
</evidence>
<dbReference type="GO" id="GO:0006508">
    <property type="term" value="P:proteolysis"/>
    <property type="evidence" value="ECO:0007669"/>
    <property type="project" value="InterPro"/>
</dbReference>
<dbReference type="GO" id="GO:0072686">
    <property type="term" value="C:mitotic spindle"/>
    <property type="evidence" value="ECO:0007669"/>
    <property type="project" value="TreeGrafter"/>
</dbReference>
<evidence type="ECO:0000259" key="5">
    <source>
        <dbReference type="PROSITE" id="PS51700"/>
    </source>
</evidence>
<comment type="catalytic activity">
    <reaction evidence="1">
        <text>All bonds known to be hydrolyzed by this endopeptidase have arginine in P1 and an acidic residue in P4. P6 is often occupied by an acidic residue or by a hydroxy-amino-acid residue, the phosphorylation of which enhances cleavage.</text>
        <dbReference type="EC" id="3.4.22.49"/>
    </reaction>
</comment>
<evidence type="ECO:0000256" key="2">
    <source>
        <dbReference type="ARBA" id="ARBA00012489"/>
    </source>
</evidence>
<protein>
    <recommendedName>
        <fullName evidence="2">separase</fullName>
        <ecNumber evidence="2">3.4.22.49</ecNumber>
    </recommendedName>
</protein>
<dbReference type="InterPro" id="IPR005314">
    <property type="entry name" value="Peptidase_C50"/>
</dbReference>
<dbReference type="PROSITE" id="PS51700">
    <property type="entry name" value="SEPARIN"/>
    <property type="match status" value="1"/>
</dbReference>
<evidence type="ECO:0000256" key="1">
    <source>
        <dbReference type="ARBA" id="ARBA00000451"/>
    </source>
</evidence>
<dbReference type="Proteomes" id="UP000182334">
    <property type="component" value="Chromosome II"/>
</dbReference>
<keyword evidence="4" id="KW-0159">Chromosome partition</keyword>
<sequence>MVEHLPERDLLVQQFNMFRRHPLAAVQTNTMVSSVKLNQSTLHHASQVINSMAGKDALDHELISSAYKFLYGGSTNILETGLILKKHQHYIITLTGSKSWRLAYMELATIHGVFTGSSKYTHVPWCTLLGGVDEDTAFPVSLVVSYHFLVLQTLLQAISANLQTLTKGNSYLDCSIFDRVAESYLSGSNMHKWMQLLDSFQLKKYHTNTVKILGGFVKIAEFLRKKDHSTTRLLDLSICHLKLKLYEYELKTNNLDASEPNLPEIAEWPSTMLPYAKDLYQTLSETSCTSSLLPKLSDYCQSRAPKAQEVPSHITQIMSSELTYDAITKLVSYIQNSSPESLLLPFHLEILNQLHKLKLDTQLNSLADAYLHKVQFLARKPQFDYLLHSFIPQLAGLLADTQLLKLLRQLEIVCFNHHKATALPESLATTIEILLKYCQIGISSLEIAKSSSRIERFLESLASLGNCSNTKELAYSYLCSFPNKTQDTPKRLLNSLSVCLLNSSKAGQLWFGSSLKLTDSQKVNLFKSLLVSIAKKEPTFQPTYLVSVLKVSSRSAYILCLYHAALNFQMNIDLSNFHAVVPEDHLHLAYIRAQALRRKDEDYGTILHEIHSDVTSWISLSITATNDEHSIILDILGQLYNLGYFNLTTFLVAFLKSTKKFVHNLSCFRLELLSADLHLKLAKLSEVPGILQEAGGIMKMMHQQGSQVDCNLLIRWKLIQLEYFVRMQDASKISGKFEDIEKLMLKYPEYNIRSDSGDIPLTRRLECLWHLAKFLILISKSNSNAGSYVLALKNLKLALKVMNSIIRKLETSGMDNFKLEIETSMLSSYSRAYTLCRHLGLLKDAIFYLEELEKLNGLVQSPMINCLFYFELSTFFSSIGKEKECLEHIEMGRDISMNSNMSVLNYIAQCSTIVHQMSFLKQYDSLKEKLVDFQDLRCSRMDDIYEALSEEYLLNAKFEVEFSLSLKLDGQFLSAERGTSTQKRSMIIKAMSVVASNLHEVKSLLLRESLEDFDQTIKFLPHFASLGQGQVRDTVQKKLLDCKEILNNCLQKSWSRHLEVRKAKHINALFNRCVFLLSFFAVLMPESARDLLNNVHHLLDMPKHLPYKNQQKVINNQHTINESGNELFPILDENSDISNSLQADFDENLRNLLPTNWVVVTLDVCGITGDLVLSKFCSNEAYPHFYKMPMRSKLSSFQDILEKLSQIIEDSNRSTTYNVTSKVKTKEDRKKWWQLRFNLDLQLESLLADVEKHAIGSFNGIFDRPNRTTKAYQDFRSKLSEIWRSMKKNRSSLELSDNIVDLYYCAKPFDTDGSFDPRCLEDLVAFTVDELTNSKNCPKLDMFRLSNLYGQLEELYNSADTSQTECKHLVLVPSSACCSFPWESLSIFSQRSISRVPSIAMLTSLLQKHRSMKVFDSGIKNQVFYLVNPGQDLKRTQQKFEPILKSIPGAEGLSGCKPNEEYLVSHLYASGLYIYLGHGGGEQYMRTSSLFKATSNDSNQHLPPAILMGCSSGAYQANGDLEPTSNVFNWLICGAPMVVANLWDITDKDIDIFSDSVFAKWGLLPGQKDQVDVDICQAVGSSRASCTLKYLNGAAPIVHGLPLYFH</sequence>
<accession>A0A1L0D1J8</accession>
<dbReference type="EMBL" id="LT635757">
    <property type="protein sequence ID" value="SGZ50316.1"/>
    <property type="molecule type" value="Genomic_DNA"/>
</dbReference>
<dbReference type="STRING" id="45354.A0A1L0D1J8"/>